<proteinExistence type="predicted"/>
<dbReference type="OMA" id="ATHIWRI"/>
<reference evidence="1 2" key="1">
    <citation type="journal article" date="2009" name="Science">
        <title>Green evolution and dynamic adaptations revealed by genomes of the marine picoeukaryotes Micromonas.</title>
        <authorList>
            <person name="Worden A.Z."/>
            <person name="Lee J.H."/>
            <person name="Mock T."/>
            <person name="Rouze P."/>
            <person name="Simmons M.P."/>
            <person name="Aerts A.L."/>
            <person name="Allen A.E."/>
            <person name="Cuvelier M.L."/>
            <person name="Derelle E."/>
            <person name="Everett M.V."/>
            <person name="Foulon E."/>
            <person name="Grimwood J."/>
            <person name="Gundlach H."/>
            <person name="Henrissat B."/>
            <person name="Napoli C."/>
            <person name="McDonald S.M."/>
            <person name="Parker M.S."/>
            <person name="Rombauts S."/>
            <person name="Salamov A."/>
            <person name="Von Dassow P."/>
            <person name="Badger J.H."/>
            <person name="Coutinho P.M."/>
            <person name="Demir E."/>
            <person name="Dubchak I."/>
            <person name="Gentemann C."/>
            <person name="Eikrem W."/>
            <person name="Gready J.E."/>
            <person name="John U."/>
            <person name="Lanier W."/>
            <person name="Lindquist E.A."/>
            <person name="Lucas S."/>
            <person name="Mayer K.F."/>
            <person name="Moreau H."/>
            <person name="Not F."/>
            <person name="Otillar R."/>
            <person name="Panaud O."/>
            <person name="Pangilinan J."/>
            <person name="Paulsen I."/>
            <person name="Piegu B."/>
            <person name="Poliakov A."/>
            <person name="Robbens S."/>
            <person name="Schmutz J."/>
            <person name="Toulza E."/>
            <person name="Wyss T."/>
            <person name="Zelensky A."/>
            <person name="Zhou K."/>
            <person name="Armbrust E.V."/>
            <person name="Bhattacharya D."/>
            <person name="Goodenough U.W."/>
            <person name="Van de Peer Y."/>
            <person name="Grigoriev I.V."/>
        </authorList>
    </citation>
    <scope>NUCLEOTIDE SEQUENCE [LARGE SCALE GENOMIC DNA]</scope>
    <source>
        <strain evidence="2">RCC299 / NOUM17</strain>
    </source>
</reference>
<gene>
    <name evidence="1" type="ORF">MICPUN_64750</name>
</gene>
<dbReference type="PANTHER" id="PTHR33559">
    <property type="entry name" value="PROTEASOME ASSEMBLY CHAPERONE 4"/>
    <property type="match status" value="1"/>
</dbReference>
<dbReference type="InterPro" id="IPR032157">
    <property type="entry name" value="PAC4"/>
</dbReference>
<dbReference type="RefSeq" id="XP_002506840.1">
    <property type="nucleotide sequence ID" value="XM_002506794.1"/>
</dbReference>
<protein>
    <submittedName>
        <fullName evidence="1">Uncharacterized protein</fullName>
    </submittedName>
</protein>
<sequence length="169" mass="17213">MSDFSDDDFDAAPTPAPVADAAVVCPCAPSGDVATHIWRIDVPGATVHAQVIRMVDQLVVWVGAAPPGIAPTHGDVAMALPGRPGSSGVPPATTLLGGGAIGARSERAVKDSAGMVDGASEPMARRLARRTGMCVVCSVNVPLELADLALFAERQVVAKCGELGLFETT</sequence>
<dbReference type="KEGG" id="mis:MICPUN_64750"/>
<dbReference type="EMBL" id="CP001334">
    <property type="protein sequence ID" value="ACO68098.1"/>
    <property type="molecule type" value="Genomic_DNA"/>
</dbReference>
<dbReference type="PANTHER" id="PTHR33559:SF1">
    <property type="entry name" value="PROTEASOME ASSEMBLY CHAPERONE 4"/>
    <property type="match status" value="1"/>
</dbReference>
<dbReference type="OrthoDB" id="368507at2759"/>
<dbReference type="AlphaFoldDB" id="C1EIZ0"/>
<dbReference type="Pfam" id="PF16093">
    <property type="entry name" value="PAC4"/>
    <property type="match status" value="1"/>
</dbReference>
<evidence type="ECO:0000313" key="2">
    <source>
        <dbReference type="Proteomes" id="UP000002009"/>
    </source>
</evidence>
<accession>C1EIZ0</accession>
<dbReference type="GeneID" id="8249618"/>
<dbReference type="InParanoid" id="C1EIZ0"/>
<organism evidence="1 2">
    <name type="scientific">Micromonas commoda (strain RCC299 / NOUM17 / CCMP2709)</name>
    <name type="common">Picoplanktonic green alga</name>
    <dbReference type="NCBI Taxonomy" id="296587"/>
    <lineage>
        <taxon>Eukaryota</taxon>
        <taxon>Viridiplantae</taxon>
        <taxon>Chlorophyta</taxon>
        <taxon>Mamiellophyceae</taxon>
        <taxon>Mamiellales</taxon>
        <taxon>Mamiellaceae</taxon>
        <taxon>Micromonas</taxon>
    </lineage>
</organism>
<dbReference type="FunCoup" id="C1EIZ0">
    <property type="interactions" value="429"/>
</dbReference>
<keyword evidence="2" id="KW-1185">Reference proteome</keyword>
<dbReference type="GO" id="GO:0043248">
    <property type="term" value="P:proteasome assembly"/>
    <property type="evidence" value="ECO:0007669"/>
    <property type="project" value="InterPro"/>
</dbReference>
<dbReference type="Proteomes" id="UP000002009">
    <property type="component" value="Chromosome 16"/>
</dbReference>
<name>C1EIZ0_MICCC</name>
<evidence type="ECO:0000313" key="1">
    <source>
        <dbReference type="EMBL" id="ACO68098.1"/>
    </source>
</evidence>